<feature type="binding site" evidence="12">
    <location>
        <position position="943"/>
    </location>
    <ligand>
        <name>Zn(2+)</name>
        <dbReference type="ChEBI" id="CHEBI:29105"/>
    </ligand>
</feature>
<evidence type="ECO:0000259" key="13">
    <source>
        <dbReference type="Pfam" id="PF00133"/>
    </source>
</evidence>
<keyword evidence="17" id="KW-1185">Reference proteome</keyword>
<dbReference type="Pfam" id="PF00133">
    <property type="entry name" value="tRNA-synt_1"/>
    <property type="match status" value="1"/>
</dbReference>
<comment type="function">
    <text evidence="10 12">Catalyzes the attachment of isoleucine to tRNA(Ile). As IleRS can inadvertently accommodate and process structurally similar amino acids such as valine, to avoid such errors it has two additional distinct tRNA(Ile)-dependent editing activities. One activity is designated as 'pretransfer' editing and involves the hydrolysis of activated Val-AMP. The other activity is designated 'posttransfer' editing and involves deacylation of mischarged Val-tRNA(Ile).</text>
</comment>
<feature type="short sequence motif" description="'HIGH' region" evidence="12">
    <location>
        <begin position="68"/>
        <end position="78"/>
    </location>
</feature>
<evidence type="ECO:0000256" key="8">
    <source>
        <dbReference type="ARBA" id="ARBA00022917"/>
    </source>
</evidence>
<dbReference type="InterPro" id="IPR001412">
    <property type="entry name" value="aa-tRNA-synth_I_CS"/>
</dbReference>
<keyword evidence="3 12" id="KW-0436">Ligase</keyword>
<feature type="domain" description="Methionyl/Valyl/Leucyl/Isoleucyl-tRNA synthetase anticodon-binding" evidence="15">
    <location>
        <begin position="708"/>
        <end position="862"/>
    </location>
</feature>
<feature type="domain" description="Zinc finger FPG/IleRS-type" evidence="14">
    <location>
        <begin position="920"/>
        <end position="948"/>
    </location>
</feature>
<dbReference type="InterPro" id="IPR009080">
    <property type="entry name" value="tRNAsynth_Ia_anticodon-bd"/>
</dbReference>
<feature type="domain" description="Aminoacyl-tRNA synthetase class Ia" evidence="13">
    <location>
        <begin position="38"/>
        <end position="664"/>
    </location>
</feature>
<dbReference type="Pfam" id="PF08264">
    <property type="entry name" value="Anticodon_1"/>
    <property type="match status" value="1"/>
</dbReference>
<dbReference type="InterPro" id="IPR023585">
    <property type="entry name" value="Ile-tRNA-ligase_type1"/>
</dbReference>
<dbReference type="GO" id="GO:0004822">
    <property type="term" value="F:isoleucine-tRNA ligase activity"/>
    <property type="evidence" value="ECO:0007669"/>
    <property type="project" value="UniProtKB-EC"/>
</dbReference>
<feature type="binding site" evidence="12">
    <location>
        <position position="946"/>
    </location>
    <ligand>
        <name>Zn(2+)</name>
        <dbReference type="ChEBI" id="CHEBI:29105"/>
    </ligand>
</feature>
<gene>
    <name evidence="12 16" type="primary">ileS</name>
    <name evidence="16" type="ORF">ACFQPS_18520</name>
</gene>
<comment type="caution">
    <text evidence="16">The sequence shown here is derived from an EMBL/GenBank/DDBJ whole genome shotgun (WGS) entry which is preliminary data.</text>
</comment>
<feature type="binding site" evidence="12">
    <location>
        <position position="585"/>
    </location>
    <ligand>
        <name>L-isoleucyl-5'-AMP</name>
        <dbReference type="ChEBI" id="CHEBI:178002"/>
    </ligand>
</feature>
<dbReference type="InterPro" id="IPR009008">
    <property type="entry name" value="Val/Leu/Ile-tRNA-synth_edit"/>
</dbReference>
<dbReference type="Gene3D" id="3.40.50.620">
    <property type="entry name" value="HUPs"/>
    <property type="match status" value="2"/>
</dbReference>
<feature type="binding site" evidence="12">
    <location>
        <position position="923"/>
    </location>
    <ligand>
        <name>Zn(2+)</name>
        <dbReference type="ChEBI" id="CHEBI:29105"/>
    </ligand>
</feature>
<keyword evidence="2 12" id="KW-0963">Cytoplasm</keyword>
<name>A0ABW2L0D6_9PROT</name>
<dbReference type="InterPro" id="IPR013155">
    <property type="entry name" value="M/V/L/I-tRNA-synth_anticd-bd"/>
</dbReference>
<dbReference type="PROSITE" id="PS00178">
    <property type="entry name" value="AA_TRNA_LIGASE_I"/>
    <property type="match status" value="1"/>
</dbReference>
<dbReference type="EC" id="6.1.1.5" evidence="12"/>
<comment type="subunit">
    <text evidence="12">Monomer.</text>
</comment>
<comment type="domain">
    <text evidence="12">IleRS has two distinct active sites: one for aminoacylation and one for editing. The misactivated valine is translocated from the active site to the editing site, which sterically excludes the correctly activated isoleucine. The single editing site contains two valyl binding pockets, one specific for each substrate (Val-AMP or Val-tRNA(Ile)).</text>
</comment>
<dbReference type="InterPro" id="IPR002300">
    <property type="entry name" value="aa-tRNA-synth_Ia"/>
</dbReference>
<evidence type="ECO:0000256" key="4">
    <source>
        <dbReference type="ARBA" id="ARBA00022723"/>
    </source>
</evidence>
<evidence type="ECO:0000256" key="10">
    <source>
        <dbReference type="ARBA" id="ARBA00025217"/>
    </source>
</evidence>
<dbReference type="PANTHER" id="PTHR42765">
    <property type="entry name" value="SOLEUCYL-TRNA SYNTHETASE"/>
    <property type="match status" value="1"/>
</dbReference>
<keyword evidence="6 12" id="KW-0862">Zinc</keyword>
<dbReference type="Gene3D" id="1.10.730.20">
    <property type="match status" value="1"/>
</dbReference>
<dbReference type="InterPro" id="IPR033708">
    <property type="entry name" value="Anticodon_Ile_BEm"/>
</dbReference>
<dbReference type="InterPro" id="IPR010663">
    <property type="entry name" value="Znf_FPG/IleRS"/>
</dbReference>
<dbReference type="Gene3D" id="1.10.10.830">
    <property type="entry name" value="Ile-tRNA synthetase CP2 domain-like"/>
    <property type="match status" value="1"/>
</dbReference>
<dbReference type="InterPro" id="IPR002301">
    <property type="entry name" value="Ile-tRNA-ligase"/>
</dbReference>
<evidence type="ECO:0000256" key="11">
    <source>
        <dbReference type="ARBA" id="ARBA00048359"/>
    </source>
</evidence>
<evidence type="ECO:0000256" key="2">
    <source>
        <dbReference type="ARBA" id="ARBA00022490"/>
    </source>
</evidence>
<keyword evidence="7 12" id="KW-0067">ATP-binding</keyword>
<evidence type="ECO:0000313" key="17">
    <source>
        <dbReference type="Proteomes" id="UP001596456"/>
    </source>
</evidence>
<keyword evidence="9 12" id="KW-0030">Aminoacyl-tRNA synthetase</keyword>
<dbReference type="SUPFAM" id="SSF50677">
    <property type="entry name" value="ValRS/IleRS/LeuRS editing domain"/>
    <property type="match status" value="1"/>
</dbReference>
<evidence type="ECO:0000256" key="5">
    <source>
        <dbReference type="ARBA" id="ARBA00022741"/>
    </source>
</evidence>
<dbReference type="PANTHER" id="PTHR42765:SF1">
    <property type="entry name" value="ISOLEUCINE--TRNA LIGASE, MITOCHONDRIAL"/>
    <property type="match status" value="1"/>
</dbReference>
<dbReference type="HAMAP" id="MF_02002">
    <property type="entry name" value="Ile_tRNA_synth_type1"/>
    <property type="match status" value="1"/>
</dbReference>
<evidence type="ECO:0000256" key="7">
    <source>
        <dbReference type="ARBA" id="ARBA00022840"/>
    </source>
</evidence>
<sequence length="962" mass="106882">MTDTPEKAAPARDYKTTVFLPRTEFPMRAGLPQKEPGLLQRWDEMGLYRRLREEARERPLYVLHDGPPYANGNIHIGHALNKILKDVVNRSQQMLGRNAPYVPGWDCHGLPIEWKIEEKYRAAGKDKDEVPIVQFRDECRKFAADWVRVQAGEFRRLGVEGDWDNPYTTMTNRAESRIVREIHRFLLNGGLYKGAKPVLWSVVEKTALAEAEVEYQDLTSTTIWVRFPVVTAALPALAGAAVVIWTTTPWTMPGNRAVAYGEEIGYGLYEVTAAEEGSLARVGERLVLARALAESVAAGAKATLSLVQELEGTALAGTVCAHPLRGQGYDFDVPLLPGDHVTDDAGTGFVHTAPGHGEEDFDVGRRFGLEVPQTVGPDGRFYDHVPLFAGAWVYRPDGKHGDANPRVLDALKGAGALLAHGRLKHSYPHSWRSKAPLIFRTTPQWFISMETNGLRQTALAAIDQTTWVPPQGRNRIHSMVGSRPDWCISRQRAWGVPIALFVRKSDGQPLKDPAVLERIGAIFEAEGSDSWYSRPPADFLGDGYDPDEFEQVFDIVDVWFESGSTHAFVLEDRPELKRPADLYLEGSDQHRGWFHSSLLESCGTRGRAPYEAVLTHGFTLDQNGEKMSKSKGNTVAPQDVIKDFGADILRLWVVSTDFTEDQRIGPKILQAQADLYRRLRNTLRYLLGALADWTEAERLPAAEMPELERWVLHRLVEMDDAVRQSIAGYDLHRLATELHNFCAVDLSAFYFDVRKDSLYCDRPDSVRRRATRTVMVHLFECLTAWLAPVLCFTAEEAWLEWLKQGGATGPESVHLRLFPEIPADWRDDALAAKWQKVRAVRRVVTGALEVKRADKTIGSSLQAAPTLYLGGAWVEGVGDTDLTEVCITSGLIVLEGPVPAGAFTLPDVPDVGVVFGHAPGDRCDRCWKVLPEVGSVAEHPTLCTRCADAVDHLDATTAGAAT</sequence>
<comment type="subcellular location">
    <subcellularLocation>
        <location evidence="12">Cytoplasm</location>
    </subcellularLocation>
</comment>
<keyword evidence="5 12" id="KW-0547">Nucleotide-binding</keyword>
<dbReference type="InterPro" id="IPR018030">
    <property type="entry name" value="Fimbrial_membr_usher_CS"/>
</dbReference>
<evidence type="ECO:0000256" key="12">
    <source>
        <dbReference type="HAMAP-Rule" id="MF_02002"/>
    </source>
</evidence>
<dbReference type="Proteomes" id="UP001596456">
    <property type="component" value="Unassembled WGS sequence"/>
</dbReference>
<dbReference type="Gene3D" id="3.90.740.10">
    <property type="entry name" value="Valyl/Leucyl/Isoleucyl-tRNA synthetase, editing domain"/>
    <property type="match status" value="1"/>
</dbReference>
<dbReference type="SUPFAM" id="SSF47323">
    <property type="entry name" value="Anticodon-binding domain of a subclass of class I aminoacyl-tRNA synthetases"/>
    <property type="match status" value="1"/>
</dbReference>
<evidence type="ECO:0000256" key="9">
    <source>
        <dbReference type="ARBA" id="ARBA00023146"/>
    </source>
</evidence>
<evidence type="ECO:0000259" key="15">
    <source>
        <dbReference type="Pfam" id="PF08264"/>
    </source>
</evidence>
<dbReference type="EMBL" id="JBHTCM010000027">
    <property type="protein sequence ID" value="MFC7335169.1"/>
    <property type="molecule type" value="Genomic_DNA"/>
</dbReference>
<organism evidence="16 17">
    <name type="scientific">Rhodocista pekingensis</name>
    <dbReference type="NCBI Taxonomy" id="201185"/>
    <lineage>
        <taxon>Bacteria</taxon>
        <taxon>Pseudomonadati</taxon>
        <taxon>Pseudomonadota</taxon>
        <taxon>Alphaproteobacteria</taxon>
        <taxon>Rhodospirillales</taxon>
        <taxon>Azospirillaceae</taxon>
        <taxon>Rhodocista</taxon>
    </lineage>
</organism>
<proteinExistence type="inferred from homology"/>
<dbReference type="NCBIfam" id="TIGR00392">
    <property type="entry name" value="ileS"/>
    <property type="match status" value="1"/>
</dbReference>
<dbReference type="PROSITE" id="PS01151">
    <property type="entry name" value="FIMBRIAL_USHER"/>
    <property type="match status" value="1"/>
</dbReference>
<comment type="similarity">
    <text evidence="1 12">Belongs to the class-I aminoacyl-tRNA synthetase family. IleS type 1 subfamily.</text>
</comment>
<comment type="cofactor">
    <cofactor evidence="12">
        <name>Zn(2+)</name>
        <dbReference type="ChEBI" id="CHEBI:29105"/>
    </cofactor>
    <text evidence="12">Binds 1 zinc ion per subunit.</text>
</comment>
<dbReference type="InterPro" id="IPR014729">
    <property type="entry name" value="Rossmann-like_a/b/a_fold"/>
</dbReference>
<comment type="catalytic activity">
    <reaction evidence="11 12">
        <text>tRNA(Ile) + L-isoleucine + ATP = L-isoleucyl-tRNA(Ile) + AMP + diphosphate</text>
        <dbReference type="Rhea" id="RHEA:11060"/>
        <dbReference type="Rhea" id="RHEA-COMP:9666"/>
        <dbReference type="Rhea" id="RHEA-COMP:9695"/>
        <dbReference type="ChEBI" id="CHEBI:30616"/>
        <dbReference type="ChEBI" id="CHEBI:33019"/>
        <dbReference type="ChEBI" id="CHEBI:58045"/>
        <dbReference type="ChEBI" id="CHEBI:78442"/>
        <dbReference type="ChEBI" id="CHEBI:78528"/>
        <dbReference type="ChEBI" id="CHEBI:456215"/>
        <dbReference type="EC" id="6.1.1.5"/>
    </reaction>
</comment>
<feature type="short sequence motif" description="'KMSKS' region" evidence="12">
    <location>
        <begin position="626"/>
        <end position="630"/>
    </location>
</feature>
<keyword evidence="8 12" id="KW-0648">Protein biosynthesis</keyword>
<evidence type="ECO:0000313" key="16">
    <source>
        <dbReference type="EMBL" id="MFC7335169.1"/>
    </source>
</evidence>
<dbReference type="CDD" id="cd07960">
    <property type="entry name" value="Anticodon_Ia_Ile_BEm"/>
    <property type="match status" value="1"/>
</dbReference>
<evidence type="ECO:0000259" key="14">
    <source>
        <dbReference type="Pfam" id="PF06827"/>
    </source>
</evidence>
<dbReference type="Pfam" id="PF06827">
    <property type="entry name" value="zf-FPG_IleRS"/>
    <property type="match status" value="1"/>
</dbReference>
<accession>A0ABW2L0D6</accession>
<protein>
    <recommendedName>
        <fullName evidence="12">Isoleucine--tRNA ligase</fullName>
        <ecNumber evidence="12">6.1.1.5</ecNumber>
    </recommendedName>
    <alternativeName>
        <fullName evidence="12">Isoleucyl-tRNA synthetase</fullName>
        <shortName evidence="12">IleRS</shortName>
    </alternativeName>
</protein>
<keyword evidence="4 12" id="KW-0479">Metal-binding</keyword>
<dbReference type="InterPro" id="IPR050081">
    <property type="entry name" value="Ile-tRNA_ligase"/>
</dbReference>
<evidence type="ECO:0000256" key="3">
    <source>
        <dbReference type="ARBA" id="ARBA00022598"/>
    </source>
</evidence>
<feature type="binding site" evidence="12">
    <location>
        <position position="926"/>
    </location>
    <ligand>
        <name>Zn(2+)</name>
        <dbReference type="ChEBI" id="CHEBI:29105"/>
    </ligand>
</feature>
<dbReference type="PRINTS" id="PR00984">
    <property type="entry name" value="TRNASYNTHILE"/>
</dbReference>
<dbReference type="SUPFAM" id="SSF52374">
    <property type="entry name" value="Nucleotidylyl transferase"/>
    <property type="match status" value="1"/>
</dbReference>
<dbReference type="RefSeq" id="WP_377360706.1">
    <property type="nucleotide sequence ID" value="NZ_JBHTCM010000027.1"/>
</dbReference>
<evidence type="ECO:0000256" key="1">
    <source>
        <dbReference type="ARBA" id="ARBA00006887"/>
    </source>
</evidence>
<feature type="binding site" evidence="12">
    <location>
        <position position="629"/>
    </location>
    <ligand>
        <name>ATP</name>
        <dbReference type="ChEBI" id="CHEBI:30616"/>
    </ligand>
</feature>
<reference evidence="17" key="1">
    <citation type="journal article" date="2019" name="Int. J. Syst. Evol. Microbiol.">
        <title>The Global Catalogue of Microorganisms (GCM) 10K type strain sequencing project: providing services to taxonomists for standard genome sequencing and annotation.</title>
        <authorList>
            <consortium name="The Broad Institute Genomics Platform"/>
            <consortium name="The Broad Institute Genome Sequencing Center for Infectious Disease"/>
            <person name="Wu L."/>
            <person name="Ma J."/>
        </authorList>
    </citation>
    <scope>NUCLEOTIDE SEQUENCE [LARGE SCALE GENOMIC DNA]</scope>
    <source>
        <strain evidence="17">CGMCC 1.16275</strain>
    </source>
</reference>
<evidence type="ECO:0000256" key="6">
    <source>
        <dbReference type="ARBA" id="ARBA00022833"/>
    </source>
</evidence>